<dbReference type="Gene3D" id="2.120.10.30">
    <property type="entry name" value="TolB, C-terminal domain"/>
    <property type="match status" value="1"/>
</dbReference>
<accession>A0A0G4PDD7</accession>
<keyword evidence="2" id="KW-1185">Reference proteome</keyword>
<gene>
    <name evidence="1" type="ORF">PCAMFM013_S011g000298</name>
</gene>
<dbReference type="EMBL" id="HG793144">
    <property type="protein sequence ID" value="CRL24304.1"/>
    <property type="molecule type" value="Genomic_DNA"/>
</dbReference>
<dbReference type="AlphaFoldDB" id="A0A0G4PDD7"/>
<proteinExistence type="predicted"/>
<protein>
    <submittedName>
        <fullName evidence="1">Str. FM013</fullName>
    </submittedName>
</protein>
<name>A0A0G4PDD7_PENC3</name>
<reference evidence="1 2" key="1">
    <citation type="journal article" date="2014" name="Nat. Commun.">
        <title>Multiple recent horizontal transfers of a large genomic region in cheese making fungi.</title>
        <authorList>
            <person name="Cheeseman K."/>
            <person name="Ropars J."/>
            <person name="Renault P."/>
            <person name="Dupont J."/>
            <person name="Gouzy J."/>
            <person name="Branca A."/>
            <person name="Abraham A.L."/>
            <person name="Ceppi M."/>
            <person name="Conseiller E."/>
            <person name="Debuchy R."/>
            <person name="Malagnac F."/>
            <person name="Goarin A."/>
            <person name="Silar P."/>
            <person name="Lacoste S."/>
            <person name="Sallet E."/>
            <person name="Bensimon A."/>
            <person name="Giraud T."/>
            <person name="Brygoo Y."/>
        </authorList>
    </citation>
    <scope>NUCLEOTIDE SEQUENCE [LARGE SCALE GENOMIC DNA]</scope>
    <source>
        <strain evidence="2">FM 013</strain>
    </source>
</reference>
<evidence type="ECO:0000313" key="2">
    <source>
        <dbReference type="Proteomes" id="UP000053732"/>
    </source>
</evidence>
<organism evidence="1 2">
    <name type="scientific">Penicillium camemberti (strain FM 013)</name>
    <dbReference type="NCBI Taxonomy" id="1429867"/>
    <lineage>
        <taxon>Eukaryota</taxon>
        <taxon>Fungi</taxon>
        <taxon>Dikarya</taxon>
        <taxon>Ascomycota</taxon>
        <taxon>Pezizomycotina</taxon>
        <taxon>Eurotiomycetes</taxon>
        <taxon>Eurotiomycetidae</taxon>
        <taxon>Eurotiales</taxon>
        <taxon>Aspergillaceae</taxon>
        <taxon>Penicillium</taxon>
    </lineage>
</organism>
<dbReference type="Proteomes" id="UP000053732">
    <property type="component" value="Unassembled WGS sequence"/>
</dbReference>
<sequence length="147" mass="15952">MVPIPILNPVLGKPLHNGGVNRDNSIAWMVAQGFAPARSCLVRFTAFDPATKDARVITGSFGLPNAITFLPDHKMVYITDSPETNDEAKEDVLPTPLYIDLNPRNSVCGFGVGLPLPSYVFDAIKLYSVLLNLISVKVKSVRIIDTG</sequence>
<evidence type="ECO:0000313" key="1">
    <source>
        <dbReference type="EMBL" id="CRL24304.1"/>
    </source>
</evidence>
<dbReference type="SUPFAM" id="SSF63829">
    <property type="entry name" value="Calcium-dependent phosphotriesterase"/>
    <property type="match status" value="1"/>
</dbReference>
<dbReference type="InterPro" id="IPR011042">
    <property type="entry name" value="6-blade_b-propeller_TolB-like"/>
</dbReference>